<dbReference type="GO" id="GO:0005634">
    <property type="term" value="C:nucleus"/>
    <property type="evidence" value="ECO:0007669"/>
    <property type="project" value="UniProtKB-SubCell"/>
</dbReference>
<dbReference type="PANTHER" id="PTHR31221:SF90">
    <property type="entry name" value="WRKY TRANSCRIPTION FACTOR 44"/>
    <property type="match status" value="1"/>
</dbReference>
<feature type="region of interest" description="Disordered" evidence="7">
    <location>
        <begin position="179"/>
        <end position="202"/>
    </location>
</feature>
<evidence type="ECO:0000313" key="9">
    <source>
        <dbReference type="EMBL" id="KAG6745061.1"/>
    </source>
</evidence>
<dbReference type="Proteomes" id="UP000886885">
    <property type="component" value="Chromosome 16A"/>
</dbReference>
<keyword evidence="5" id="KW-0804">Transcription</keyword>
<dbReference type="SMART" id="SM00774">
    <property type="entry name" value="WRKY"/>
    <property type="match status" value="2"/>
</dbReference>
<dbReference type="PANTHER" id="PTHR31221">
    <property type="entry name" value="WRKY TRANSCRIPTION FACTOR PROTEIN 1-RELATED"/>
    <property type="match status" value="1"/>
</dbReference>
<gene>
    <name evidence="9" type="ORF">POTOM_051703</name>
</gene>
<comment type="subcellular location">
    <subcellularLocation>
        <location evidence="1">Nucleus</location>
    </subcellularLocation>
</comment>
<dbReference type="GO" id="GO:0003700">
    <property type="term" value="F:DNA-binding transcription factor activity"/>
    <property type="evidence" value="ECO:0007669"/>
    <property type="project" value="InterPro"/>
</dbReference>
<dbReference type="FunFam" id="2.20.25.80:FF:000006">
    <property type="entry name" value="WRKY transcription factor"/>
    <property type="match status" value="1"/>
</dbReference>
<keyword evidence="10" id="KW-1185">Reference proteome</keyword>
<accession>A0A8X7Y614</accession>
<evidence type="ECO:0000256" key="2">
    <source>
        <dbReference type="ARBA" id="ARBA00022737"/>
    </source>
</evidence>
<organism evidence="9 10">
    <name type="scientific">Populus tomentosa</name>
    <name type="common">Chinese white poplar</name>
    <dbReference type="NCBI Taxonomy" id="118781"/>
    <lineage>
        <taxon>Eukaryota</taxon>
        <taxon>Viridiplantae</taxon>
        <taxon>Streptophyta</taxon>
        <taxon>Embryophyta</taxon>
        <taxon>Tracheophyta</taxon>
        <taxon>Spermatophyta</taxon>
        <taxon>Magnoliopsida</taxon>
        <taxon>eudicotyledons</taxon>
        <taxon>Gunneridae</taxon>
        <taxon>Pentapetalae</taxon>
        <taxon>rosids</taxon>
        <taxon>fabids</taxon>
        <taxon>Malpighiales</taxon>
        <taxon>Salicaceae</taxon>
        <taxon>Saliceae</taxon>
        <taxon>Populus</taxon>
    </lineage>
</organism>
<feature type="domain" description="WRKY" evidence="8">
    <location>
        <begin position="202"/>
        <end position="259"/>
    </location>
</feature>
<evidence type="ECO:0000259" key="8">
    <source>
        <dbReference type="PROSITE" id="PS50811"/>
    </source>
</evidence>
<dbReference type="InterPro" id="IPR044810">
    <property type="entry name" value="WRKY_plant"/>
</dbReference>
<reference evidence="9" key="1">
    <citation type="journal article" date="2020" name="bioRxiv">
        <title>Hybrid origin of Populus tomentosa Carr. identified through genome sequencing and phylogenomic analysis.</title>
        <authorList>
            <person name="An X."/>
            <person name="Gao K."/>
            <person name="Chen Z."/>
            <person name="Li J."/>
            <person name="Yang X."/>
            <person name="Yang X."/>
            <person name="Zhou J."/>
            <person name="Guo T."/>
            <person name="Zhao T."/>
            <person name="Huang S."/>
            <person name="Miao D."/>
            <person name="Khan W.U."/>
            <person name="Rao P."/>
            <person name="Ye M."/>
            <person name="Lei B."/>
            <person name="Liao W."/>
            <person name="Wang J."/>
            <person name="Ji L."/>
            <person name="Li Y."/>
            <person name="Guo B."/>
            <person name="Mustafa N.S."/>
            <person name="Li S."/>
            <person name="Yun Q."/>
            <person name="Keller S.R."/>
            <person name="Mao J."/>
            <person name="Zhang R."/>
            <person name="Strauss S.H."/>
        </authorList>
    </citation>
    <scope>NUCLEOTIDE SEQUENCE</scope>
    <source>
        <strain evidence="9">GM15</strain>
        <tissue evidence="9">Leaf</tissue>
    </source>
</reference>
<comment type="caution">
    <text evidence="9">The sequence shown here is derived from an EMBL/GenBank/DDBJ whole genome shotgun (WGS) entry which is preliminary data.</text>
</comment>
<name>A0A8X7Y614_POPTO</name>
<evidence type="ECO:0000256" key="5">
    <source>
        <dbReference type="ARBA" id="ARBA00023163"/>
    </source>
</evidence>
<feature type="domain" description="WRKY" evidence="8">
    <location>
        <begin position="397"/>
        <end position="486"/>
    </location>
</feature>
<dbReference type="InterPro" id="IPR003657">
    <property type="entry name" value="WRKY_dom"/>
</dbReference>
<feature type="region of interest" description="Disordered" evidence="7">
    <location>
        <begin position="484"/>
        <end position="508"/>
    </location>
</feature>
<evidence type="ECO:0000256" key="1">
    <source>
        <dbReference type="ARBA" id="ARBA00004123"/>
    </source>
</evidence>
<dbReference type="GO" id="GO:0043565">
    <property type="term" value="F:sequence-specific DNA binding"/>
    <property type="evidence" value="ECO:0007669"/>
    <property type="project" value="InterPro"/>
</dbReference>
<dbReference type="AlphaFoldDB" id="A0A8X7Y614"/>
<dbReference type="EMBL" id="JAAWWB010000031">
    <property type="protein sequence ID" value="KAG6745061.1"/>
    <property type="molecule type" value="Genomic_DNA"/>
</dbReference>
<protein>
    <recommendedName>
        <fullName evidence="8">WRKY domain-containing protein</fullName>
    </recommendedName>
</protein>
<evidence type="ECO:0000256" key="3">
    <source>
        <dbReference type="ARBA" id="ARBA00023015"/>
    </source>
</evidence>
<evidence type="ECO:0000256" key="4">
    <source>
        <dbReference type="ARBA" id="ARBA00023125"/>
    </source>
</evidence>
<evidence type="ECO:0000313" key="10">
    <source>
        <dbReference type="Proteomes" id="UP000886885"/>
    </source>
</evidence>
<keyword evidence="4" id="KW-0238">DNA-binding</keyword>
<dbReference type="OrthoDB" id="783645at2759"/>
<keyword evidence="6" id="KW-0539">Nucleus</keyword>
<feature type="compositionally biased region" description="Basic and acidic residues" evidence="7">
    <location>
        <begin position="295"/>
        <end position="306"/>
    </location>
</feature>
<feature type="compositionally biased region" description="Polar residues" evidence="7">
    <location>
        <begin position="276"/>
        <end position="294"/>
    </location>
</feature>
<feature type="compositionally biased region" description="Polar residues" evidence="7">
    <location>
        <begin position="332"/>
        <end position="346"/>
    </location>
</feature>
<keyword evidence="3" id="KW-0805">Transcription regulation</keyword>
<sequence>MEIKESERVVIAKPVASRPSCSKFRSFSELLAGAINTSPSTDCSEMAVAAIRPKTLRFRPTVNRAPGALVSSQVELSGTTLSNSSNRVSSTDSKTNVIYKPQAKFVSKATVSLLASMVSGEILPPFVTSSAMGNFNTNAQQMLQSVEARPQCPKQNKQNFPSQLTSNLHQNIPSHAVGLTSQNQEDPKTVSHASNGDRASYDGYNWRKYGQKQVKGSEYPRSYYKCTYPNCPVKKKVERSFDGQIAEIVYKGEHNHSKPQPPKRNSSGTQGLGAVSDSNAQDRYTTPLWSNQLIERNEGSEGREETQIETGLQVHSIYQGKPPPSCDRAGTGSINAGAGTSDNSCGLNGECNDGSKGLEGDDDEPRNKRRKAGIQSNKGGVSGEGAQEPRVVVQSSTDSEILGDGFRWRKYGQKIVRGNPYPRQNVFGCFAIFHESGMFATLYSAFRSYYRCTSLKCNVRKHVERASDDPKAFITTYEGKHNHEMPLKSTNIQPLNPDLQAPPSRDKL</sequence>
<keyword evidence="2" id="KW-0677">Repeat</keyword>
<evidence type="ECO:0000256" key="7">
    <source>
        <dbReference type="SAM" id="MobiDB-lite"/>
    </source>
</evidence>
<dbReference type="PROSITE" id="PS50811">
    <property type="entry name" value="WRKY"/>
    <property type="match status" value="2"/>
</dbReference>
<dbReference type="Pfam" id="PF03106">
    <property type="entry name" value="WRKY"/>
    <property type="match status" value="3"/>
</dbReference>
<evidence type="ECO:0000256" key="6">
    <source>
        <dbReference type="ARBA" id="ARBA00023242"/>
    </source>
</evidence>
<feature type="region of interest" description="Disordered" evidence="7">
    <location>
        <begin position="252"/>
        <end position="396"/>
    </location>
</feature>
<proteinExistence type="predicted"/>